<reference evidence="4 5" key="1">
    <citation type="submission" date="2021-05" db="EMBL/GenBank/DDBJ databases">
        <title>Diversity, taxonomy and evolution of archaeal viruses of the class Caudoviricetes.</title>
        <authorList>
            <person name="Liu Y."/>
            <person name="Demina T.A."/>
            <person name="Roux S."/>
            <person name="Aiewsakun P."/>
            <person name="Kazlauskas D."/>
            <person name="Simmonds P."/>
            <person name="Prangishvili D."/>
            <person name="Oksanen H.M."/>
            <person name="Krupovic M."/>
        </authorList>
    </citation>
    <scope>NUCLEOTIDE SEQUENCE [LARGE SCALE GENOMIC DNA]</scope>
    <source>
        <strain evidence="4">HJTV-2/27</strain>
    </source>
</reference>
<dbReference type="Pfam" id="PF00352">
    <property type="entry name" value="TBP"/>
    <property type="match status" value="2"/>
</dbReference>
<keyword evidence="3" id="KW-0804">Transcription</keyword>
<evidence type="ECO:0000313" key="5">
    <source>
        <dbReference type="Proteomes" id="UP000827376"/>
    </source>
</evidence>
<dbReference type="GO" id="GO:0003677">
    <property type="term" value="F:DNA binding"/>
    <property type="evidence" value="ECO:0007669"/>
    <property type="project" value="UniProtKB-KW"/>
</dbReference>
<dbReference type="SUPFAM" id="SSF55945">
    <property type="entry name" value="TATA-box binding protein-like"/>
    <property type="match status" value="2"/>
</dbReference>
<comment type="similarity">
    <text evidence="1">Belongs to the TBP family.</text>
</comment>
<dbReference type="EMBL" id="MZ334513">
    <property type="protein sequence ID" value="UBF21661.1"/>
    <property type="molecule type" value="Genomic_DNA"/>
</dbReference>
<evidence type="ECO:0000256" key="3">
    <source>
        <dbReference type="ARBA" id="ARBA00023163"/>
    </source>
</evidence>
<dbReference type="Proteomes" id="UP000827376">
    <property type="component" value="Segment"/>
</dbReference>
<organism evidence="4 5">
    <name type="scientific">Haloarcula virus HJTV-2</name>
    <dbReference type="NCBI Taxonomy" id="2877986"/>
    <lineage>
        <taxon>Viruses</taxon>
        <taxon>Duplodnaviria</taxon>
        <taxon>Heunggongvirae</taxon>
        <taxon>Uroviricota</taxon>
        <taxon>Caudoviricetes</taxon>
        <taxon>Thumleimavirales</taxon>
        <taxon>Hafunaviridae</taxon>
        <taxon>Haloferacalesvirus</taxon>
        <taxon>Haloferacalesvirus thailandense</taxon>
        <taxon>Haloferacalesvirus HJTV2</taxon>
    </lineage>
</organism>
<evidence type="ECO:0000256" key="1">
    <source>
        <dbReference type="ARBA" id="ARBA00005560"/>
    </source>
</evidence>
<dbReference type="InterPro" id="IPR012295">
    <property type="entry name" value="TBP_dom_sf"/>
</dbReference>
<keyword evidence="2" id="KW-0238">DNA-binding</keyword>
<accession>A0AAE8XWA1</accession>
<name>A0AAE8XWA1_9CAUD</name>
<keyword evidence="5" id="KW-1185">Reference proteome</keyword>
<sequence length="204" mass="22133">MSGDSEIESLPDIEVANIVASGKLNLELDLAAVAEDLRELDIIEDVEHSRRQGNRLLIHFREGEALGILAPTGVYVFTGVDTHEEIHSAKEQLFSALASLGIISGVDVDESEVVDEFQVQNVVCTAELSDHLNLNLNALAIGLGLENTEYEPEQFPGLIFRPSSSSCTILIFASGKVVITGVREADTAQTEFVELREKLESLLG</sequence>
<evidence type="ECO:0000256" key="2">
    <source>
        <dbReference type="ARBA" id="ARBA00023125"/>
    </source>
</evidence>
<dbReference type="Gene3D" id="3.30.310.10">
    <property type="entry name" value="TATA-Binding Protein"/>
    <property type="match status" value="2"/>
</dbReference>
<dbReference type="GO" id="GO:0006352">
    <property type="term" value="P:DNA-templated transcription initiation"/>
    <property type="evidence" value="ECO:0007669"/>
    <property type="project" value="InterPro"/>
</dbReference>
<gene>
    <name evidence="4" type="ORF">HJTV-2_gp41</name>
</gene>
<dbReference type="InterPro" id="IPR000814">
    <property type="entry name" value="TBP"/>
</dbReference>
<proteinExistence type="inferred from homology"/>
<protein>
    <submittedName>
        <fullName evidence="4">TATA-box-binding protein</fullName>
    </submittedName>
</protein>
<evidence type="ECO:0000313" key="4">
    <source>
        <dbReference type="EMBL" id="UBF21661.1"/>
    </source>
</evidence>
<dbReference type="PANTHER" id="PTHR10126">
    <property type="entry name" value="TATA-BOX BINDING PROTEIN"/>
    <property type="match status" value="1"/>
</dbReference>